<organism evidence="1 2">
    <name type="scientific">Cuspidothrix issatschenkoi CHARLIE-1</name>
    <dbReference type="NCBI Taxonomy" id="2052836"/>
    <lineage>
        <taxon>Bacteria</taxon>
        <taxon>Bacillati</taxon>
        <taxon>Cyanobacteriota</taxon>
        <taxon>Cyanophyceae</taxon>
        <taxon>Nostocales</taxon>
        <taxon>Aphanizomenonaceae</taxon>
        <taxon>Cuspidothrix</taxon>
    </lineage>
</organism>
<keyword evidence="2" id="KW-1185">Reference proteome</keyword>
<dbReference type="AlphaFoldDB" id="A0A2S6CXX5"/>
<proteinExistence type="predicted"/>
<gene>
    <name evidence="1" type="ORF">CUN59_04075</name>
</gene>
<evidence type="ECO:0000313" key="2">
    <source>
        <dbReference type="Proteomes" id="UP000239589"/>
    </source>
</evidence>
<dbReference type="EMBL" id="PGEM01000025">
    <property type="protein sequence ID" value="PPJ64569.1"/>
    <property type="molecule type" value="Genomic_DNA"/>
</dbReference>
<evidence type="ECO:0000313" key="1">
    <source>
        <dbReference type="EMBL" id="PPJ64569.1"/>
    </source>
</evidence>
<comment type="caution">
    <text evidence="1">The sequence shown here is derived from an EMBL/GenBank/DDBJ whole genome shotgun (WGS) entry which is preliminary data.</text>
</comment>
<dbReference type="Proteomes" id="UP000239589">
    <property type="component" value="Unassembled WGS sequence"/>
</dbReference>
<accession>A0A2S6CXX5</accession>
<protein>
    <submittedName>
        <fullName evidence="1">Uncharacterized protein</fullName>
    </submittedName>
</protein>
<sequence>MGQGNRERGTGNREHRKSFRFTYLVLEYKVKRKQHQYNAIDDAIQTTQFIAKFSGAKDFISTGC</sequence>
<reference evidence="1 2" key="1">
    <citation type="submission" date="2018-02" db="EMBL/GenBank/DDBJ databases">
        <title>Discovery of a pederin family compound in a non-symbiotic bloom-forming cyanobacterium.</title>
        <authorList>
            <person name="Kust A."/>
            <person name="Mares J."/>
            <person name="Jokela J."/>
            <person name="Urajova P."/>
            <person name="Hajek J."/>
            <person name="Saurav K."/>
            <person name="Voracova K."/>
            <person name="Fewer D.P."/>
            <person name="Haapaniemi E."/>
            <person name="Permi P."/>
            <person name="Rehakova K."/>
            <person name="Sivonen K."/>
            <person name="Hrouzek P."/>
        </authorList>
    </citation>
    <scope>NUCLEOTIDE SEQUENCE [LARGE SCALE GENOMIC DNA]</scope>
    <source>
        <strain evidence="1 2">CHARLIE-1</strain>
    </source>
</reference>
<name>A0A2S6CXX5_9CYAN</name>